<dbReference type="Gene3D" id="3.10.620.30">
    <property type="match status" value="1"/>
</dbReference>
<comment type="caution">
    <text evidence="1">The sequence shown here is derived from an EMBL/GenBank/DDBJ whole genome shotgun (WGS) entry which is preliminary data.</text>
</comment>
<dbReference type="GO" id="GO:0005737">
    <property type="term" value="C:cytoplasm"/>
    <property type="evidence" value="ECO:0007669"/>
    <property type="project" value="TreeGrafter"/>
</dbReference>
<protein>
    <recommendedName>
        <fullName evidence="3">Transglutaminase-like domain-containing protein</fullName>
    </recommendedName>
</protein>
<evidence type="ECO:0008006" key="3">
    <source>
        <dbReference type="Google" id="ProtNLM"/>
    </source>
</evidence>
<sequence length="392" mass="45296">MRKKKMCVYRRMGIVLLISCMVLVLGSCGGKKTDMTEVADRVEKMVTGNNPLQVKTVSQDKYAYSTLDDATKLVYDEILYAIVHRKKEVQIATTDVEQMELAYLAVRYDYCDLFWLKQFSYVTYSRDDEITAIEITPEYSMTAEEQKKTQKAIDKEADRMLADAPKEGSDYEKALYVFEKLIDEVDYVEDSADNQNIISVFLNHETICQGYAYATQYLLEKLRVSCTTVIGNVSDGPHAWNLVQLDGAYYYMDTTWGNSQYLSRQSEQKESVLSKYVDYNYFGATTADIMQSHTPDSRIPLPECTAVKDNYYVHEGRYITEWNQDVIGALFGTAYNNREEMMQVKFASVDLYEQAMQYFVEEYGIAKYCPGLQSFHYMEDIEGCVLFIVYDY</sequence>
<proteinExistence type="predicted"/>
<reference evidence="1 2" key="1">
    <citation type="journal article" date="2019" name="Nat. Med.">
        <title>A library of human gut bacterial isolates paired with longitudinal multiomics data enables mechanistic microbiome research.</title>
        <authorList>
            <person name="Poyet M."/>
            <person name="Groussin M."/>
            <person name="Gibbons S.M."/>
            <person name="Avila-Pacheco J."/>
            <person name="Jiang X."/>
            <person name="Kearney S.M."/>
            <person name="Perrotta A.R."/>
            <person name="Berdy B."/>
            <person name="Zhao S."/>
            <person name="Lieberman T.D."/>
            <person name="Swanson P.K."/>
            <person name="Smith M."/>
            <person name="Roesemann S."/>
            <person name="Alexander J.E."/>
            <person name="Rich S.A."/>
            <person name="Livny J."/>
            <person name="Vlamakis H."/>
            <person name="Clish C."/>
            <person name="Bullock K."/>
            <person name="Deik A."/>
            <person name="Scott J."/>
            <person name="Pierce K.A."/>
            <person name="Xavier R.J."/>
            <person name="Alm E.J."/>
        </authorList>
    </citation>
    <scope>NUCLEOTIDE SEQUENCE [LARGE SCALE GENOMIC DNA]</scope>
    <source>
        <strain evidence="1 2">BIOML-A3</strain>
    </source>
</reference>
<dbReference type="EMBL" id="WKRA01000002">
    <property type="protein sequence ID" value="MSD14861.1"/>
    <property type="molecule type" value="Genomic_DNA"/>
</dbReference>
<dbReference type="SUPFAM" id="SSF54001">
    <property type="entry name" value="Cysteine proteinases"/>
    <property type="match status" value="1"/>
</dbReference>
<dbReference type="InterPro" id="IPR052557">
    <property type="entry name" value="CAP/Cytokinesis_protein"/>
</dbReference>
<dbReference type="PANTHER" id="PTHR46333">
    <property type="entry name" value="CYTOKINESIS PROTEIN 3"/>
    <property type="match status" value="1"/>
</dbReference>
<gene>
    <name evidence="1" type="ORF">GKE72_02000</name>
</gene>
<dbReference type="InterPro" id="IPR038765">
    <property type="entry name" value="Papain-like_cys_pep_sf"/>
</dbReference>
<evidence type="ECO:0000313" key="2">
    <source>
        <dbReference type="Proteomes" id="UP000431304"/>
    </source>
</evidence>
<organism evidence="1 2">
    <name type="scientific">Eubacterium ramulus</name>
    <dbReference type="NCBI Taxonomy" id="39490"/>
    <lineage>
        <taxon>Bacteria</taxon>
        <taxon>Bacillati</taxon>
        <taxon>Bacillota</taxon>
        <taxon>Clostridia</taxon>
        <taxon>Eubacteriales</taxon>
        <taxon>Eubacteriaceae</taxon>
        <taxon>Eubacterium</taxon>
    </lineage>
</organism>
<dbReference type="PANTHER" id="PTHR46333:SF2">
    <property type="entry name" value="CYTOKINESIS PROTEIN 3"/>
    <property type="match status" value="1"/>
</dbReference>
<accession>A0A844DU28</accession>
<name>A0A844DU28_EUBRA</name>
<dbReference type="RefSeq" id="WP_154314196.1">
    <property type="nucleotide sequence ID" value="NZ_WKRA01000002.1"/>
</dbReference>
<dbReference type="Proteomes" id="UP000431304">
    <property type="component" value="Unassembled WGS sequence"/>
</dbReference>
<dbReference type="PROSITE" id="PS51257">
    <property type="entry name" value="PROKAR_LIPOPROTEIN"/>
    <property type="match status" value="1"/>
</dbReference>
<dbReference type="AlphaFoldDB" id="A0A844DU28"/>
<evidence type="ECO:0000313" key="1">
    <source>
        <dbReference type="EMBL" id="MSD14861.1"/>
    </source>
</evidence>